<feature type="compositionally biased region" description="Low complexity" evidence="1">
    <location>
        <begin position="144"/>
        <end position="158"/>
    </location>
</feature>
<feature type="region of interest" description="Disordered" evidence="1">
    <location>
        <begin position="129"/>
        <end position="164"/>
    </location>
</feature>
<dbReference type="EMBL" id="JAEPRB010000064">
    <property type="protein sequence ID" value="KAG2223279.1"/>
    <property type="molecule type" value="Genomic_DNA"/>
</dbReference>
<organism evidence="2 3">
    <name type="scientific">Circinella minor</name>
    <dbReference type="NCBI Taxonomy" id="1195481"/>
    <lineage>
        <taxon>Eukaryota</taxon>
        <taxon>Fungi</taxon>
        <taxon>Fungi incertae sedis</taxon>
        <taxon>Mucoromycota</taxon>
        <taxon>Mucoromycotina</taxon>
        <taxon>Mucoromycetes</taxon>
        <taxon>Mucorales</taxon>
        <taxon>Lichtheimiaceae</taxon>
        <taxon>Circinella</taxon>
    </lineage>
</organism>
<accession>A0A8H7S5T9</accession>
<evidence type="ECO:0000313" key="2">
    <source>
        <dbReference type="EMBL" id="KAG2223279.1"/>
    </source>
</evidence>
<evidence type="ECO:0000256" key="1">
    <source>
        <dbReference type="SAM" id="MobiDB-lite"/>
    </source>
</evidence>
<dbReference type="PANTHER" id="PTHR31058:SF2">
    <property type="entry name" value="ZINC FINGER C4H2 DOMAIN-CONTAINING PROTEIN"/>
    <property type="match status" value="1"/>
</dbReference>
<name>A0A8H7S5T9_9FUNG</name>
<proteinExistence type="predicted"/>
<dbReference type="Pfam" id="PF10146">
    <property type="entry name" value="zf-C4H2"/>
    <property type="match status" value="1"/>
</dbReference>
<keyword evidence="3" id="KW-1185">Reference proteome</keyword>
<dbReference type="PANTHER" id="PTHR31058">
    <property type="entry name" value="ZINC FINGER C4H2 DOMAIN-CONTAINING PROTEIN"/>
    <property type="match status" value="1"/>
</dbReference>
<dbReference type="Proteomes" id="UP000646827">
    <property type="component" value="Unassembled WGS sequence"/>
</dbReference>
<protein>
    <submittedName>
        <fullName evidence="2">Uncharacterized protein</fullName>
    </submittedName>
</protein>
<dbReference type="InterPro" id="IPR018482">
    <property type="entry name" value="Znf-C4H2"/>
</dbReference>
<comment type="caution">
    <text evidence="2">The sequence shown here is derived from an EMBL/GenBank/DDBJ whole genome shotgun (WGS) entry which is preliminary data.</text>
</comment>
<reference evidence="2 3" key="1">
    <citation type="submission" date="2020-12" db="EMBL/GenBank/DDBJ databases">
        <title>Metabolic potential, ecology and presence of endohyphal bacteria is reflected in genomic diversity of Mucoromycotina.</title>
        <authorList>
            <person name="Muszewska A."/>
            <person name="Okrasinska A."/>
            <person name="Steczkiewicz K."/>
            <person name="Drgas O."/>
            <person name="Orlowska M."/>
            <person name="Perlinska-Lenart U."/>
            <person name="Aleksandrzak-Piekarczyk T."/>
            <person name="Szatraj K."/>
            <person name="Zielenkiewicz U."/>
            <person name="Pilsyk S."/>
            <person name="Malc E."/>
            <person name="Mieczkowski P."/>
            <person name="Kruszewska J.S."/>
            <person name="Biernat P."/>
            <person name="Pawlowska J."/>
        </authorList>
    </citation>
    <scope>NUCLEOTIDE SEQUENCE [LARGE SCALE GENOMIC DNA]</scope>
    <source>
        <strain evidence="2 3">CBS 142.35</strain>
    </source>
</reference>
<sequence length="164" mass="19275">MFSIESQQQSLKAIRDSTQSLLNCKANLIQNIESLDHKEKILDEIVSERQRLTKEKRMLFEMIQSVQRDIEAITEAERSLGKERDELKKSVDRIRNLDYDPLHDKVNELRSRIGLEKLPHVQQELEAQMARALEKRRENWQQASPSPSQPITSSPSTNRSRRRR</sequence>
<dbReference type="AlphaFoldDB" id="A0A8H7S5T9"/>
<dbReference type="OrthoDB" id="20865at2759"/>
<dbReference type="GO" id="GO:0005634">
    <property type="term" value="C:nucleus"/>
    <property type="evidence" value="ECO:0007669"/>
    <property type="project" value="TreeGrafter"/>
</dbReference>
<gene>
    <name evidence="2" type="ORF">INT45_007005</name>
</gene>
<evidence type="ECO:0000313" key="3">
    <source>
        <dbReference type="Proteomes" id="UP000646827"/>
    </source>
</evidence>